<organism evidence="1 2">
    <name type="scientific">Leisingera aquaemixtae</name>
    <dbReference type="NCBI Taxonomy" id="1396826"/>
    <lineage>
        <taxon>Bacteria</taxon>
        <taxon>Pseudomonadati</taxon>
        <taxon>Pseudomonadota</taxon>
        <taxon>Alphaproteobacteria</taxon>
        <taxon>Rhodobacterales</taxon>
        <taxon>Roseobacteraceae</taxon>
        <taxon>Leisingera</taxon>
    </lineage>
</organism>
<accession>A0ABY5WF08</accession>
<protein>
    <submittedName>
        <fullName evidence="1">Uncharacterized protein</fullName>
    </submittedName>
</protein>
<dbReference type="EMBL" id="CP081051">
    <property type="protein sequence ID" value="UWQ40053.1"/>
    <property type="molecule type" value="Genomic_DNA"/>
</dbReference>
<dbReference type="Proteomes" id="UP001058514">
    <property type="component" value="Chromosome"/>
</dbReference>
<evidence type="ECO:0000313" key="2">
    <source>
        <dbReference type="Proteomes" id="UP001058514"/>
    </source>
</evidence>
<evidence type="ECO:0000313" key="1">
    <source>
        <dbReference type="EMBL" id="UWQ40053.1"/>
    </source>
</evidence>
<dbReference type="RefSeq" id="WP_259963538.1">
    <property type="nucleotide sequence ID" value="NZ_CP081051.1"/>
</dbReference>
<proteinExistence type="predicted"/>
<sequence>MSARPELVAEFCEETGQKILIYTPNRFLQLAEEKLGVKLSDGTIDEIKQEHDARLIAQSEARQFRERVLRRRRMREKMADGHGYQSDQELNVADEFARLSRISEIKSELNSLMKYKFHLFEDLEFHRGPDGDSSILAKLMTERELLRVKESKLKSKLEELEGKVVLRG</sequence>
<gene>
    <name evidence="1" type="ORF">K3718_10750</name>
</gene>
<reference evidence="1" key="1">
    <citation type="submission" date="2021-08" db="EMBL/GenBank/DDBJ databases">
        <authorList>
            <person name="Nwanade C."/>
            <person name="Wang M."/>
            <person name="Masoudi A."/>
            <person name="Yu Z."/>
            <person name="Liu J."/>
        </authorList>
    </citation>
    <scope>NUCLEOTIDE SEQUENCE</scope>
    <source>
        <strain evidence="1">S166</strain>
    </source>
</reference>
<name>A0ABY5WF08_9RHOB</name>
<keyword evidence="2" id="KW-1185">Reference proteome</keyword>